<evidence type="ECO:0000256" key="1">
    <source>
        <dbReference type="SAM" id="MobiDB-lite"/>
    </source>
</evidence>
<feature type="compositionally biased region" description="Basic and acidic residues" evidence="1">
    <location>
        <begin position="166"/>
        <end position="177"/>
    </location>
</feature>
<reference evidence="2 3" key="1">
    <citation type="submission" date="2014-09" db="EMBL/GenBank/DDBJ databases">
        <authorList>
            <person name="Ellenberger Sabrina"/>
        </authorList>
    </citation>
    <scope>NUCLEOTIDE SEQUENCE [LARGE SCALE GENOMIC DNA]</scope>
    <source>
        <strain evidence="2 3">CBS 412.66</strain>
    </source>
</reference>
<dbReference type="AlphaFoldDB" id="A0A0B7NBV7"/>
<proteinExistence type="predicted"/>
<organism evidence="2 3">
    <name type="scientific">Parasitella parasitica</name>
    <dbReference type="NCBI Taxonomy" id="35722"/>
    <lineage>
        <taxon>Eukaryota</taxon>
        <taxon>Fungi</taxon>
        <taxon>Fungi incertae sedis</taxon>
        <taxon>Mucoromycota</taxon>
        <taxon>Mucoromycotina</taxon>
        <taxon>Mucoromycetes</taxon>
        <taxon>Mucorales</taxon>
        <taxon>Mucorineae</taxon>
        <taxon>Mucoraceae</taxon>
        <taxon>Parasitella</taxon>
    </lineage>
</organism>
<gene>
    <name evidence="2" type="primary">PARPA_06870.1 scaffold 24744</name>
</gene>
<dbReference type="OrthoDB" id="10417743at2759"/>
<sequence>MGKRRRFSPNYSNNAIYELPIALRTLHANAKQASEEDNESIKATELNRKKYLQAHLKNLMLNMVAIGQQILPNADNIILLSRKKKGHKSDSDLNRNLTSAVIQYSDFSGVCSFLVGICMIGFATLNNNTLGLKSIIPKEFQPSFENISLPTAPVVPPSSSQQSAEKSQKPEKTKKDVVEEEDKSVNVSLKRLRRINGSFSVKMKKPSSAKKQWVSMISQIKSATNYKLICQDRYPISSLPIALKKKADVFGSVFDFSHTQHVCNSQKLGFMYRLLVRPGLITCVLSGSRFVERDTDPVPIAKAETSKSSTRDKKKHDEAATEAKKQTISLEQ</sequence>
<feature type="compositionally biased region" description="Basic and acidic residues" evidence="1">
    <location>
        <begin position="309"/>
        <end position="325"/>
    </location>
</feature>
<dbReference type="Proteomes" id="UP000054107">
    <property type="component" value="Unassembled WGS sequence"/>
</dbReference>
<name>A0A0B7NBV7_9FUNG</name>
<accession>A0A0B7NBV7</accession>
<feature type="region of interest" description="Disordered" evidence="1">
    <location>
        <begin position="296"/>
        <end position="332"/>
    </location>
</feature>
<evidence type="ECO:0000313" key="3">
    <source>
        <dbReference type="Proteomes" id="UP000054107"/>
    </source>
</evidence>
<feature type="region of interest" description="Disordered" evidence="1">
    <location>
        <begin position="151"/>
        <end position="180"/>
    </location>
</feature>
<dbReference type="EMBL" id="LN728700">
    <property type="protein sequence ID" value="CEP12860.1"/>
    <property type="molecule type" value="Genomic_DNA"/>
</dbReference>
<keyword evidence="3" id="KW-1185">Reference proteome</keyword>
<protein>
    <submittedName>
        <fullName evidence="2">Uncharacterized protein</fullName>
    </submittedName>
</protein>
<evidence type="ECO:0000313" key="2">
    <source>
        <dbReference type="EMBL" id="CEP12860.1"/>
    </source>
</evidence>